<evidence type="ECO:0000256" key="3">
    <source>
        <dbReference type="ARBA" id="ARBA00022840"/>
    </source>
</evidence>
<protein>
    <submittedName>
        <fullName evidence="8">Uncharacterized protein</fullName>
    </submittedName>
</protein>
<feature type="coiled-coil region" evidence="6">
    <location>
        <begin position="12"/>
        <end position="98"/>
    </location>
</feature>
<feature type="region of interest" description="Disordered" evidence="7">
    <location>
        <begin position="301"/>
        <end position="331"/>
    </location>
</feature>
<sequence>MLEEMHKNLERAAKFEEEFESVENLAKELISDNLYLHSELSRKDDVLKGLLFDLSLLQESASNTKDQKDEIEELAASLEALEDELAVRSCELDEAVSKGLILEAQLREKMDIISTLGLDISKERESVKLLSSKNLELMANNEDALEEKRTMEEKLRESRKRRHKLSLKKMKQLQWKLNRLLKLKSSTAEDKEEEVRLLERSVEELDCTVNVLENKVDFVKGEAERQRLQREELELELHAIKQQMDNVKSSDAEMKRHLDEKEKEHHEALQRMQILEKEIAARDGEACEYRQKFKTLEAMAEQVKPEGPSTHHTNSSTNKLEKNGSKSRGSGSPFKCIGLGLAQQVKSERDEELTVGRLRIEELEALAANRQKEIFMLNARLAAAESMTHDVIRDLLGLKLDMTSYASLLDNQQVQKITEKARLYNIEAEVKERRGNQAKAAAQLSLSRRGKDG</sequence>
<evidence type="ECO:0000256" key="4">
    <source>
        <dbReference type="ARBA" id="ARBA00023054"/>
    </source>
</evidence>
<keyword evidence="4 6" id="KW-0175">Coiled coil</keyword>
<dbReference type="GO" id="GO:0005874">
    <property type="term" value="C:microtubule"/>
    <property type="evidence" value="ECO:0007669"/>
    <property type="project" value="UniProtKB-KW"/>
</dbReference>
<keyword evidence="5" id="KW-0505">Motor protein</keyword>
<evidence type="ECO:0000256" key="6">
    <source>
        <dbReference type="SAM" id="Coils"/>
    </source>
</evidence>
<evidence type="ECO:0000313" key="8">
    <source>
        <dbReference type="EMBL" id="KAA8545901.1"/>
    </source>
</evidence>
<dbReference type="EMBL" id="CM018033">
    <property type="protein sequence ID" value="KAA8545901.1"/>
    <property type="molecule type" value="Genomic_DNA"/>
</dbReference>
<keyword evidence="2" id="KW-0547">Nucleotide-binding</keyword>
<dbReference type="AlphaFoldDB" id="A0A5J5BX52"/>
<evidence type="ECO:0000256" key="7">
    <source>
        <dbReference type="SAM" id="MobiDB-lite"/>
    </source>
</evidence>
<proteinExistence type="predicted"/>
<keyword evidence="9" id="KW-1185">Reference proteome</keyword>
<accession>A0A5J5BX52</accession>
<evidence type="ECO:0000256" key="2">
    <source>
        <dbReference type="ARBA" id="ARBA00022741"/>
    </source>
</evidence>
<feature type="coiled-coil region" evidence="6">
    <location>
        <begin position="134"/>
        <end position="278"/>
    </location>
</feature>
<organism evidence="8 9">
    <name type="scientific">Nyssa sinensis</name>
    <dbReference type="NCBI Taxonomy" id="561372"/>
    <lineage>
        <taxon>Eukaryota</taxon>
        <taxon>Viridiplantae</taxon>
        <taxon>Streptophyta</taxon>
        <taxon>Embryophyta</taxon>
        <taxon>Tracheophyta</taxon>
        <taxon>Spermatophyta</taxon>
        <taxon>Magnoliopsida</taxon>
        <taxon>eudicotyledons</taxon>
        <taxon>Gunneridae</taxon>
        <taxon>Pentapetalae</taxon>
        <taxon>asterids</taxon>
        <taxon>Cornales</taxon>
        <taxon>Nyssaceae</taxon>
        <taxon>Nyssa</taxon>
    </lineage>
</organism>
<evidence type="ECO:0000256" key="5">
    <source>
        <dbReference type="ARBA" id="ARBA00023175"/>
    </source>
</evidence>
<dbReference type="PANTHER" id="PTHR37739">
    <property type="entry name" value="KINESIN-LIKE PROTEIN KIN-12D"/>
    <property type="match status" value="1"/>
</dbReference>
<gene>
    <name evidence="8" type="ORF">F0562_020648</name>
</gene>
<evidence type="ECO:0000313" key="9">
    <source>
        <dbReference type="Proteomes" id="UP000325577"/>
    </source>
</evidence>
<dbReference type="GO" id="GO:0005524">
    <property type="term" value="F:ATP binding"/>
    <property type="evidence" value="ECO:0007669"/>
    <property type="project" value="UniProtKB-KW"/>
</dbReference>
<name>A0A5J5BX52_9ASTE</name>
<dbReference type="InterPro" id="IPR044986">
    <property type="entry name" value="KIF15/KIN-12"/>
</dbReference>
<dbReference type="Proteomes" id="UP000325577">
    <property type="component" value="Linkage Group LG10"/>
</dbReference>
<dbReference type="OrthoDB" id="1737194at2759"/>
<keyword evidence="1" id="KW-0493">Microtubule</keyword>
<keyword evidence="3" id="KW-0067">ATP-binding</keyword>
<evidence type="ECO:0000256" key="1">
    <source>
        <dbReference type="ARBA" id="ARBA00022701"/>
    </source>
</evidence>
<reference evidence="8 9" key="1">
    <citation type="submission" date="2019-09" db="EMBL/GenBank/DDBJ databases">
        <title>A chromosome-level genome assembly of the Chinese tupelo Nyssa sinensis.</title>
        <authorList>
            <person name="Yang X."/>
            <person name="Kang M."/>
            <person name="Yang Y."/>
            <person name="Xiong H."/>
            <person name="Wang M."/>
            <person name="Zhang Z."/>
            <person name="Wang Z."/>
            <person name="Wu H."/>
            <person name="Ma T."/>
            <person name="Liu J."/>
            <person name="Xi Z."/>
        </authorList>
    </citation>
    <scope>NUCLEOTIDE SEQUENCE [LARGE SCALE GENOMIC DNA]</scope>
    <source>
        <strain evidence="8">J267</strain>
        <tissue evidence="8">Leaf</tissue>
    </source>
</reference>
<dbReference type="PANTHER" id="PTHR37739:SF8">
    <property type="entry name" value="KINESIN-LIKE PROTEIN KIN-12D"/>
    <property type="match status" value="1"/>
</dbReference>